<dbReference type="GO" id="GO:0032469">
    <property type="term" value="P:endoplasmic reticulum calcium ion homeostasis"/>
    <property type="evidence" value="ECO:0007669"/>
    <property type="project" value="InterPro"/>
</dbReference>
<protein>
    <submittedName>
        <fullName evidence="7">Uncharacterized protein</fullName>
    </submittedName>
</protein>
<keyword evidence="4 6" id="KW-0472">Membrane</keyword>
<evidence type="ECO:0000256" key="6">
    <source>
        <dbReference type="SAM" id="Phobius"/>
    </source>
</evidence>
<dbReference type="InterPro" id="IPR012879">
    <property type="entry name" value="CCDC47"/>
</dbReference>
<evidence type="ECO:0000256" key="3">
    <source>
        <dbReference type="ARBA" id="ARBA00022989"/>
    </source>
</evidence>
<sequence length="332" mass="37025">MIDLKITYVDVVGLMVSLAIIAVGWRNRRTNTRKAQGIFSHVKSNAGQWAKFPKTLLKLSDETFRHVATGRTNCHACVTSIELRPKKDLARLAYEMISPTHDTVTVTIPLHSICEPHTFAAVAKKYERRFHSTMSTFLRMAKRITGEPAHKIHLYAETTKVCTTYLHAPRVKALLKDLGPALLCCVVADCDGTPINVDAGREDNTHPHTAGHKVECRSFVRVVCRVMDLGEGVSSAALASDLALALVEGSTRVKLTGKDKKAADKRRQGEVAESEHDKRMETQQRAKQNKVAAYKAKMAQMTDEAREIAERREAKRQAKRREKKGQATTIVM</sequence>
<feature type="compositionally biased region" description="Basic and acidic residues" evidence="5">
    <location>
        <begin position="303"/>
        <end position="316"/>
    </location>
</feature>
<dbReference type="GO" id="GO:0005509">
    <property type="term" value="F:calcium ion binding"/>
    <property type="evidence" value="ECO:0007669"/>
    <property type="project" value="InterPro"/>
</dbReference>
<gene>
    <name evidence="7" type="ORF">KIPB_006152</name>
</gene>
<feature type="region of interest" description="Disordered" evidence="5">
    <location>
        <begin position="256"/>
        <end position="332"/>
    </location>
</feature>
<evidence type="ECO:0000313" key="8">
    <source>
        <dbReference type="Proteomes" id="UP000265618"/>
    </source>
</evidence>
<dbReference type="PANTHER" id="PTHR12883:SF0">
    <property type="entry name" value="PAT COMPLEX SUBUNIT CCDC47"/>
    <property type="match status" value="1"/>
</dbReference>
<evidence type="ECO:0000256" key="2">
    <source>
        <dbReference type="ARBA" id="ARBA00022692"/>
    </source>
</evidence>
<accession>A0A9K3CZR2</accession>
<comment type="subcellular location">
    <subcellularLocation>
        <location evidence="1">Membrane</location>
        <topology evidence="1">Single-pass membrane protein</topology>
    </subcellularLocation>
</comment>
<feature type="transmembrane region" description="Helical" evidence="6">
    <location>
        <begin position="6"/>
        <end position="25"/>
    </location>
</feature>
<dbReference type="Proteomes" id="UP000265618">
    <property type="component" value="Unassembled WGS sequence"/>
</dbReference>
<proteinExistence type="predicted"/>
<feature type="compositionally biased region" description="Basic and acidic residues" evidence="5">
    <location>
        <begin position="256"/>
        <end position="284"/>
    </location>
</feature>
<name>A0A9K3CZR2_9EUKA</name>
<dbReference type="GO" id="GO:0016020">
    <property type="term" value="C:membrane"/>
    <property type="evidence" value="ECO:0007669"/>
    <property type="project" value="UniProtKB-SubCell"/>
</dbReference>
<evidence type="ECO:0000313" key="7">
    <source>
        <dbReference type="EMBL" id="GIQ84619.1"/>
    </source>
</evidence>
<keyword evidence="3 6" id="KW-1133">Transmembrane helix</keyword>
<comment type="caution">
    <text evidence="7">The sequence shown here is derived from an EMBL/GenBank/DDBJ whole genome shotgun (WGS) entry which is preliminary data.</text>
</comment>
<dbReference type="AlphaFoldDB" id="A0A9K3CZR2"/>
<dbReference type="GO" id="GO:0005783">
    <property type="term" value="C:endoplasmic reticulum"/>
    <property type="evidence" value="ECO:0007669"/>
    <property type="project" value="InterPro"/>
</dbReference>
<evidence type="ECO:0000256" key="4">
    <source>
        <dbReference type="ARBA" id="ARBA00023136"/>
    </source>
</evidence>
<reference evidence="7 8" key="1">
    <citation type="journal article" date="2018" name="PLoS ONE">
        <title>The draft genome of Kipferlia bialata reveals reductive genome evolution in fornicate parasites.</title>
        <authorList>
            <person name="Tanifuji G."/>
            <person name="Takabayashi S."/>
            <person name="Kume K."/>
            <person name="Takagi M."/>
            <person name="Nakayama T."/>
            <person name="Kamikawa R."/>
            <person name="Inagaki Y."/>
            <person name="Hashimoto T."/>
        </authorList>
    </citation>
    <scope>NUCLEOTIDE SEQUENCE [LARGE SCALE GENOMIC DNA]</scope>
    <source>
        <strain evidence="7">NY0173</strain>
    </source>
</reference>
<organism evidence="7 8">
    <name type="scientific">Kipferlia bialata</name>
    <dbReference type="NCBI Taxonomy" id="797122"/>
    <lineage>
        <taxon>Eukaryota</taxon>
        <taxon>Metamonada</taxon>
        <taxon>Carpediemonas-like organisms</taxon>
        <taxon>Kipferlia</taxon>
    </lineage>
</organism>
<dbReference type="EMBL" id="BDIP01001546">
    <property type="protein sequence ID" value="GIQ84619.1"/>
    <property type="molecule type" value="Genomic_DNA"/>
</dbReference>
<dbReference type="PANTHER" id="PTHR12883">
    <property type="entry name" value="ADIPOCYTE-SPECIFIC PROTEIN 4-RELATED"/>
    <property type="match status" value="1"/>
</dbReference>
<keyword evidence="8" id="KW-1185">Reference proteome</keyword>
<evidence type="ECO:0000256" key="1">
    <source>
        <dbReference type="ARBA" id="ARBA00004167"/>
    </source>
</evidence>
<dbReference type="Pfam" id="PF07946">
    <property type="entry name" value="CCDC47"/>
    <property type="match status" value="1"/>
</dbReference>
<evidence type="ECO:0000256" key="5">
    <source>
        <dbReference type="SAM" id="MobiDB-lite"/>
    </source>
</evidence>
<keyword evidence="2 6" id="KW-0812">Transmembrane</keyword>